<reference evidence="4" key="1">
    <citation type="submission" date="2016-11" db="UniProtKB">
        <authorList>
            <consortium name="WormBaseParasite"/>
        </authorList>
    </citation>
    <scope>IDENTIFICATION</scope>
</reference>
<keyword evidence="2" id="KW-1133">Transmembrane helix</keyword>
<dbReference type="Proteomes" id="UP000095280">
    <property type="component" value="Unplaced"/>
</dbReference>
<feature type="transmembrane region" description="Helical" evidence="2">
    <location>
        <begin position="20"/>
        <end position="43"/>
    </location>
</feature>
<name>A0A1I8F723_9PLAT</name>
<evidence type="ECO:0000256" key="1">
    <source>
        <dbReference type="SAM" id="MobiDB-lite"/>
    </source>
</evidence>
<accession>A0A1I8F723</accession>
<keyword evidence="3" id="KW-1185">Reference proteome</keyword>
<dbReference type="AlphaFoldDB" id="A0A1I8F723"/>
<evidence type="ECO:0000256" key="2">
    <source>
        <dbReference type="SAM" id="Phobius"/>
    </source>
</evidence>
<evidence type="ECO:0000313" key="4">
    <source>
        <dbReference type="WBParaSite" id="maker-unitig_21667-snap-gene-0.2-mRNA-1"/>
    </source>
</evidence>
<dbReference type="WBParaSite" id="maker-unitig_21667-snap-gene-0.2-mRNA-1">
    <property type="protein sequence ID" value="maker-unitig_21667-snap-gene-0.2-mRNA-1"/>
    <property type="gene ID" value="maker-unitig_21667-snap-gene-0.2"/>
</dbReference>
<protein>
    <submittedName>
        <fullName evidence="4">Sulfotransfer_1 domain-containing protein</fullName>
    </submittedName>
</protein>
<keyword evidence="2" id="KW-0812">Transmembrane</keyword>
<proteinExistence type="predicted"/>
<sequence length="589" mass="66377">VRVRPDDAHVLLPAPHQPRPHWLAVFALGLVLTIPLLLLTTSWRRGSHQLRRLKLALSRSPMGKYQAHVDVLMTERRPQDQHTRLAVPHTVWTEPHAGWPAGGDLRQELHDPKPGALHPAFPGPAARLPSFSASGVMRPQKLVLWYAKPPSGHYWELLKTNITAPVWEQRIVMIQRPVTRRSEASTRSTSCAFEAVLACSFAIGKEAATVPLQRRVQRWCANNTVLGALAPLLPDLRRRLLWAGHSLYVHRRHLQALSRPLHIEETRWTGRAGFNFGKMYGEGDRHLRDWQKRNYAMQPVLRCYGVQQRPEIHSHPSTTPWAKHVVSLFILFGRKEPFKELIGLYCIRPAVSFAIYSHAWQICKLHNWILPESTDPLKSLAHRGSTVMAAAQLDYPTINQIQSRMQKRPSCMIKAKNRVESGPAIVRYLTKRFIETYMSGTMMWCQATKPSCQPPSRDFQHRQAPGFSGLSASAPTGGQHSWPIYDVHHAGQRAADAPCFWSWPGQSAARDGRCPLCWWANKTRHRHRGRVDKADMEIPRQPASTAGTSFGASCQPTDDTKIHLTCVFQRGGCRGPDGQPVAAAKSQPG</sequence>
<organism evidence="3 4">
    <name type="scientific">Macrostomum lignano</name>
    <dbReference type="NCBI Taxonomy" id="282301"/>
    <lineage>
        <taxon>Eukaryota</taxon>
        <taxon>Metazoa</taxon>
        <taxon>Spiralia</taxon>
        <taxon>Lophotrochozoa</taxon>
        <taxon>Platyhelminthes</taxon>
        <taxon>Rhabditophora</taxon>
        <taxon>Macrostomorpha</taxon>
        <taxon>Macrostomida</taxon>
        <taxon>Macrostomidae</taxon>
        <taxon>Macrostomum</taxon>
    </lineage>
</organism>
<keyword evidence="2" id="KW-0472">Membrane</keyword>
<feature type="region of interest" description="Disordered" evidence="1">
    <location>
        <begin position="454"/>
        <end position="475"/>
    </location>
</feature>
<evidence type="ECO:0000313" key="3">
    <source>
        <dbReference type="Proteomes" id="UP000095280"/>
    </source>
</evidence>